<dbReference type="SUPFAM" id="SSF51126">
    <property type="entry name" value="Pectin lyase-like"/>
    <property type="match status" value="1"/>
</dbReference>
<dbReference type="PROSITE" id="PS00800">
    <property type="entry name" value="PECTINESTERASE_1"/>
    <property type="match status" value="1"/>
</dbReference>
<comment type="similarity">
    <text evidence="1">Belongs to the pectinesterase family.</text>
</comment>
<comment type="catalytic activity">
    <reaction evidence="4">
        <text>[(1-&gt;4)-alpha-D-galacturonosyl methyl ester](n) + n H2O = [(1-&gt;4)-alpha-D-galacturonosyl](n) + n methanol + n H(+)</text>
        <dbReference type="Rhea" id="RHEA:22380"/>
        <dbReference type="Rhea" id="RHEA-COMP:14570"/>
        <dbReference type="Rhea" id="RHEA-COMP:14573"/>
        <dbReference type="ChEBI" id="CHEBI:15377"/>
        <dbReference type="ChEBI" id="CHEBI:15378"/>
        <dbReference type="ChEBI" id="CHEBI:17790"/>
        <dbReference type="ChEBI" id="CHEBI:140522"/>
        <dbReference type="ChEBI" id="CHEBI:140523"/>
        <dbReference type="EC" id="3.1.1.11"/>
    </reaction>
</comment>
<protein>
    <recommendedName>
        <fullName evidence="4">Pectinesterase</fullName>
        <ecNumber evidence="4">3.1.1.11</ecNumber>
    </recommendedName>
</protein>
<dbReference type="PANTHER" id="PTHR31321:SF57">
    <property type="entry name" value="PECTINESTERASE 53-RELATED"/>
    <property type="match status" value="1"/>
</dbReference>
<dbReference type="HOGENOM" id="CLU_582454_0_0_10"/>
<dbReference type="eggNOG" id="COG4677">
    <property type="taxonomic scope" value="Bacteria"/>
</dbReference>
<keyword evidence="7" id="KW-1185">Reference proteome</keyword>
<evidence type="ECO:0000256" key="2">
    <source>
        <dbReference type="ARBA" id="ARBA00022801"/>
    </source>
</evidence>
<proteinExistence type="inferred from homology"/>
<dbReference type="UniPathway" id="UPA00545">
    <property type="reaction ID" value="UER00823"/>
</dbReference>
<dbReference type="EC" id="3.1.1.11" evidence="4"/>
<dbReference type="Pfam" id="PF01095">
    <property type="entry name" value="Pectinesterase"/>
    <property type="match status" value="1"/>
</dbReference>
<evidence type="ECO:0000313" key="6">
    <source>
        <dbReference type="EMBL" id="AFN75583.1"/>
    </source>
</evidence>
<keyword evidence="3 4" id="KW-0063">Aspartyl esterase</keyword>
<accession>I7A2Z6</accession>
<dbReference type="GO" id="GO:0045490">
    <property type="term" value="P:pectin catabolic process"/>
    <property type="evidence" value="ECO:0007669"/>
    <property type="project" value="UniProtKB-UniRule"/>
</dbReference>
<dbReference type="InterPro" id="IPR018040">
    <property type="entry name" value="Pectinesterase_Tyr_AS"/>
</dbReference>
<sequence length="406" mass="46796">MKKYLPLLLILLISVTYAQEKYDIIVAADGSGDCKTLTEAIKKLPMFSYRRVIIFIKKGTYNERIRIERDYVTLIGEDKDETKIVYNLPREEWNKNPDNIGPGVINIYADDVVLKNLTIENTQPEIGPHAFAVYGYGTRTIIYNCNLISKGADTVSLWNYKEGMYYHAKCNFTGAVDFVCPRGWCFIRDSKFYEVKKTAALWHAGAYDKNQKFVIKNSYIDGVEGFQLARHHYEAQFIFLDCVFSGNLSDSPVYRVTYDDTTRNRIFHWGKRYYFDGCKREGGNYDWMNDNLRQAGYYKEEITPAWTFDFKWDPESTEGPSVVQKDIVENCLILNFDEPVTVYGTPELTASNGTKFIYVSGNENSTVKFRTDKRLTKEDCSGLSITNDAEIISSRASVHKRNVRLD</sequence>
<comment type="pathway">
    <text evidence="4">Glycan metabolism; pectin degradation; 2-dehydro-3-deoxy-D-gluconate from pectin: step 1/5.</text>
</comment>
<dbReference type="InterPro" id="IPR011050">
    <property type="entry name" value="Pectin_lyase_fold/virulence"/>
</dbReference>
<dbReference type="PANTHER" id="PTHR31321">
    <property type="entry name" value="ACYL-COA THIOESTER HYDROLASE YBHC-RELATED"/>
    <property type="match status" value="1"/>
</dbReference>
<dbReference type="EMBL" id="CP003557">
    <property type="protein sequence ID" value="AFN75583.1"/>
    <property type="molecule type" value="Genomic_DNA"/>
</dbReference>
<dbReference type="Gene3D" id="2.160.20.10">
    <property type="entry name" value="Single-stranded right-handed beta-helix, Pectin lyase-like"/>
    <property type="match status" value="1"/>
</dbReference>
<name>I7A2Z6_MELRP</name>
<feature type="signal peptide" evidence="4">
    <location>
        <begin position="1"/>
        <end position="18"/>
    </location>
</feature>
<evidence type="ECO:0000313" key="7">
    <source>
        <dbReference type="Proteomes" id="UP000009011"/>
    </source>
</evidence>
<evidence type="ECO:0000259" key="5">
    <source>
        <dbReference type="Pfam" id="PF01095"/>
    </source>
</evidence>
<organism evidence="6 7">
    <name type="scientific">Melioribacter roseus (strain DSM 23840 / JCM 17771 / VKM B-2668 / P3M-2)</name>
    <dbReference type="NCBI Taxonomy" id="1191523"/>
    <lineage>
        <taxon>Bacteria</taxon>
        <taxon>Pseudomonadati</taxon>
        <taxon>Ignavibacteriota</taxon>
        <taxon>Ignavibacteria</taxon>
        <taxon>Ignavibacteriales</taxon>
        <taxon>Melioribacteraceae</taxon>
        <taxon>Melioribacter</taxon>
    </lineage>
</organism>
<keyword evidence="2 4" id="KW-0378">Hydrolase</keyword>
<dbReference type="GO" id="GO:0042545">
    <property type="term" value="P:cell wall modification"/>
    <property type="evidence" value="ECO:0007669"/>
    <property type="project" value="UniProtKB-UniRule"/>
</dbReference>
<dbReference type="RefSeq" id="WP_014857013.1">
    <property type="nucleotide sequence ID" value="NC_018178.1"/>
</dbReference>
<gene>
    <name evidence="6" type="ordered locus">MROS_2353</name>
</gene>
<dbReference type="InterPro" id="IPR012334">
    <property type="entry name" value="Pectin_lyas_fold"/>
</dbReference>
<dbReference type="GO" id="GO:0030599">
    <property type="term" value="F:pectinesterase activity"/>
    <property type="evidence" value="ECO:0007669"/>
    <property type="project" value="UniProtKB-UniRule"/>
</dbReference>
<dbReference type="KEGG" id="mro:MROS_2353"/>
<evidence type="ECO:0000256" key="1">
    <source>
        <dbReference type="ARBA" id="ARBA00008891"/>
    </source>
</evidence>
<keyword evidence="4" id="KW-0732">Signal</keyword>
<evidence type="ECO:0000256" key="3">
    <source>
        <dbReference type="ARBA" id="ARBA00023085"/>
    </source>
</evidence>
<dbReference type="AlphaFoldDB" id="I7A2Z6"/>
<dbReference type="Proteomes" id="UP000009011">
    <property type="component" value="Chromosome"/>
</dbReference>
<feature type="domain" description="Pectinesterase catalytic" evidence="5">
    <location>
        <begin position="23"/>
        <end position="223"/>
    </location>
</feature>
<feature type="chain" id="PRO_5005136251" description="Pectinesterase" evidence="4">
    <location>
        <begin position="19"/>
        <end position="406"/>
    </location>
</feature>
<reference evidence="6 7" key="1">
    <citation type="journal article" date="2013" name="PLoS ONE">
        <title>Genomic analysis of Melioribacter roseus, facultatively anaerobic organotrophic bacterium representing a novel deep lineage within Bacteriodetes/Chlorobi group.</title>
        <authorList>
            <person name="Kadnikov V.V."/>
            <person name="Mardanov A.V."/>
            <person name="Podosokorskaya O.A."/>
            <person name="Gavrilov S.N."/>
            <person name="Kublanov I.V."/>
            <person name="Beletsky A.V."/>
            <person name="Bonch-Osmolovskaya E.A."/>
            <person name="Ravin N.V."/>
        </authorList>
    </citation>
    <scope>NUCLEOTIDE SEQUENCE [LARGE SCALE GENOMIC DNA]</scope>
    <source>
        <strain evidence="7">JCM 17771 / P3M-2</strain>
    </source>
</reference>
<evidence type="ECO:0000256" key="4">
    <source>
        <dbReference type="RuleBase" id="RU000589"/>
    </source>
</evidence>
<dbReference type="InterPro" id="IPR000070">
    <property type="entry name" value="Pectinesterase_cat"/>
</dbReference>
<dbReference type="STRING" id="1191523.MROS_2353"/>
<dbReference type="OrthoDB" id="9777975at2"/>